<name>A0AAW2XK35_9LAMI</name>
<reference evidence="2" key="1">
    <citation type="submission" date="2020-06" db="EMBL/GenBank/DDBJ databases">
        <authorList>
            <person name="Li T."/>
            <person name="Hu X."/>
            <person name="Zhang T."/>
            <person name="Song X."/>
            <person name="Zhang H."/>
            <person name="Dai N."/>
            <person name="Sheng W."/>
            <person name="Hou X."/>
            <person name="Wei L."/>
        </authorList>
    </citation>
    <scope>NUCLEOTIDE SEQUENCE</scope>
    <source>
        <strain evidence="2">KEN1</strain>
        <tissue evidence="2">Leaf</tissue>
    </source>
</reference>
<dbReference type="AlphaFoldDB" id="A0AAW2XK35"/>
<comment type="caution">
    <text evidence="2">The sequence shown here is derived from an EMBL/GenBank/DDBJ whole genome shotgun (WGS) entry which is preliminary data.</text>
</comment>
<proteinExistence type="predicted"/>
<feature type="signal peptide" evidence="1">
    <location>
        <begin position="1"/>
        <end position="23"/>
    </location>
</feature>
<organism evidence="2">
    <name type="scientific">Sesamum latifolium</name>
    <dbReference type="NCBI Taxonomy" id="2727402"/>
    <lineage>
        <taxon>Eukaryota</taxon>
        <taxon>Viridiplantae</taxon>
        <taxon>Streptophyta</taxon>
        <taxon>Embryophyta</taxon>
        <taxon>Tracheophyta</taxon>
        <taxon>Spermatophyta</taxon>
        <taxon>Magnoliopsida</taxon>
        <taxon>eudicotyledons</taxon>
        <taxon>Gunneridae</taxon>
        <taxon>Pentapetalae</taxon>
        <taxon>asterids</taxon>
        <taxon>lamiids</taxon>
        <taxon>Lamiales</taxon>
        <taxon>Pedaliaceae</taxon>
        <taxon>Sesamum</taxon>
    </lineage>
</organism>
<gene>
    <name evidence="2" type="ORF">Slati_1299300</name>
</gene>
<dbReference type="EMBL" id="JACGWN010000004">
    <property type="protein sequence ID" value="KAL0453212.1"/>
    <property type="molecule type" value="Genomic_DNA"/>
</dbReference>
<evidence type="ECO:0000256" key="1">
    <source>
        <dbReference type="SAM" id="SignalP"/>
    </source>
</evidence>
<feature type="chain" id="PRO_5043408176" evidence="1">
    <location>
        <begin position="24"/>
        <end position="112"/>
    </location>
</feature>
<keyword evidence="1" id="KW-0732">Signal</keyword>
<sequence length="112" mass="11734">MKPTHFLFLSALLALLLFSFAAANDAIENDNGANQVANEKQSYGDWGAAVVGGRWRWWMGVAMVVDGWTCGGWGGPGGGWEEEDGADIAILAAAIVVTVEGASSVAGQLKKH</sequence>
<reference evidence="2" key="2">
    <citation type="journal article" date="2024" name="Plant">
        <title>Genomic evolution and insights into agronomic trait innovations of Sesamum species.</title>
        <authorList>
            <person name="Miao H."/>
            <person name="Wang L."/>
            <person name="Qu L."/>
            <person name="Liu H."/>
            <person name="Sun Y."/>
            <person name="Le M."/>
            <person name="Wang Q."/>
            <person name="Wei S."/>
            <person name="Zheng Y."/>
            <person name="Lin W."/>
            <person name="Duan Y."/>
            <person name="Cao H."/>
            <person name="Xiong S."/>
            <person name="Wang X."/>
            <person name="Wei L."/>
            <person name="Li C."/>
            <person name="Ma Q."/>
            <person name="Ju M."/>
            <person name="Zhao R."/>
            <person name="Li G."/>
            <person name="Mu C."/>
            <person name="Tian Q."/>
            <person name="Mei H."/>
            <person name="Zhang T."/>
            <person name="Gao T."/>
            <person name="Zhang H."/>
        </authorList>
    </citation>
    <scope>NUCLEOTIDE SEQUENCE</scope>
    <source>
        <strain evidence="2">KEN1</strain>
    </source>
</reference>
<accession>A0AAW2XK35</accession>
<evidence type="ECO:0000313" key="2">
    <source>
        <dbReference type="EMBL" id="KAL0453212.1"/>
    </source>
</evidence>
<protein>
    <submittedName>
        <fullName evidence="2">Uncharacterized protein</fullName>
    </submittedName>
</protein>